<feature type="region of interest" description="Disordered" evidence="1">
    <location>
        <begin position="277"/>
        <end position="296"/>
    </location>
</feature>
<dbReference type="EMBL" id="DF844481">
    <property type="protein sequence ID" value="GAT48352.1"/>
    <property type="molecule type" value="Genomic_DNA"/>
</dbReference>
<reference evidence="3" key="1">
    <citation type="submission" date="2014-09" db="EMBL/GenBank/DDBJ databases">
        <title>Genome sequence of the luminous mushroom Mycena chlorophos for searching fungal bioluminescence genes.</title>
        <authorList>
            <person name="Tanaka Y."/>
            <person name="Kasuga D."/>
            <person name="Oba Y."/>
            <person name="Hase S."/>
            <person name="Sato K."/>
            <person name="Oba Y."/>
            <person name="Sakakibara Y."/>
        </authorList>
    </citation>
    <scope>NUCLEOTIDE SEQUENCE</scope>
</reference>
<name>A0ABQ0LCX0_MYCCL</name>
<proteinExistence type="predicted"/>
<dbReference type="Proteomes" id="UP000815677">
    <property type="component" value="Unassembled WGS sequence"/>
</dbReference>
<feature type="compositionally biased region" description="Low complexity" evidence="1">
    <location>
        <begin position="284"/>
        <end position="296"/>
    </location>
</feature>
<feature type="compositionally biased region" description="Polar residues" evidence="1">
    <location>
        <begin position="31"/>
        <end position="42"/>
    </location>
</feature>
<evidence type="ECO:0000256" key="2">
    <source>
        <dbReference type="SAM" id="Phobius"/>
    </source>
</evidence>
<feature type="region of interest" description="Disordered" evidence="1">
    <location>
        <begin position="478"/>
        <end position="522"/>
    </location>
</feature>
<evidence type="ECO:0000313" key="3">
    <source>
        <dbReference type="EMBL" id="GAT48352.1"/>
    </source>
</evidence>
<feature type="compositionally biased region" description="Polar residues" evidence="1">
    <location>
        <begin position="580"/>
        <end position="599"/>
    </location>
</feature>
<feature type="transmembrane region" description="Helical" evidence="2">
    <location>
        <begin position="303"/>
        <end position="326"/>
    </location>
</feature>
<accession>A0ABQ0LCX0</accession>
<gene>
    <name evidence="3" type="ORF">MCHLO_05767</name>
</gene>
<keyword evidence="2" id="KW-1133">Transmembrane helix</keyword>
<feature type="region of interest" description="Disordered" evidence="1">
    <location>
        <begin position="412"/>
        <end position="454"/>
    </location>
</feature>
<keyword evidence="2" id="KW-0472">Membrane</keyword>
<keyword evidence="2" id="KW-0812">Transmembrane</keyword>
<evidence type="ECO:0000256" key="1">
    <source>
        <dbReference type="SAM" id="MobiDB-lite"/>
    </source>
</evidence>
<keyword evidence="4" id="KW-1185">Reference proteome</keyword>
<feature type="compositionally biased region" description="Polar residues" evidence="1">
    <location>
        <begin position="421"/>
        <end position="431"/>
    </location>
</feature>
<organism evidence="3 4">
    <name type="scientific">Mycena chlorophos</name>
    <name type="common">Agaric fungus</name>
    <name type="synonym">Agaricus chlorophos</name>
    <dbReference type="NCBI Taxonomy" id="658473"/>
    <lineage>
        <taxon>Eukaryota</taxon>
        <taxon>Fungi</taxon>
        <taxon>Dikarya</taxon>
        <taxon>Basidiomycota</taxon>
        <taxon>Agaricomycotina</taxon>
        <taxon>Agaricomycetes</taxon>
        <taxon>Agaricomycetidae</taxon>
        <taxon>Agaricales</taxon>
        <taxon>Marasmiineae</taxon>
        <taxon>Mycenaceae</taxon>
        <taxon>Mycena</taxon>
    </lineage>
</organism>
<evidence type="ECO:0000313" key="4">
    <source>
        <dbReference type="Proteomes" id="UP000815677"/>
    </source>
</evidence>
<feature type="region of interest" description="Disordered" evidence="1">
    <location>
        <begin position="1"/>
        <end position="42"/>
    </location>
</feature>
<protein>
    <submittedName>
        <fullName evidence="3">Uncharacterized protein</fullName>
    </submittedName>
</protein>
<sequence>MVKMRCVSAKAGSSPSELPELGRGRLPPTPTTHRSVASPPTQASQLPPASFLSAVILGVVAFAQVVEGSFKFNFSPVVQCGGVTIAFSGSDSNNHTVPTYLTIIPLASNSTPIQIPIPPGSTNSTGIGLSFIPLPENTEFVATLDDASGPASRVSDVTLVLPATAANGGSSACLVSSTPAATKLFEVPAVLSQCEDFTVRFSTPDAPVITAYQPNGNAETVLPTTAGAGTATYTIAGNRGNQVALMLNATNQLEATSLFTISGDSSSPTTCLNSTGNGNGQGHNFGNNNHGSNGSSKGLPKGAIIGIAVGGSVLVLASLVLLFFLLRERKRRKRASGMRFDPAMLSRDQWPSLDEKKIVLSHSASPTPIRFPPPNINPEDGFDADSARGSAAYTLGGIVRDPLYTDDKWRQSMMTDDGTGSVRTSISSWSQPVPEDQQISPPPMAASAGDRDSTMSMSTMDIHDVLQMATVHRDASTSYTRAQRGQPPVTAGTNKSFDVTSKPPMARLRTSNPPDLPQGVSPITRSDSVSTALMGGMVARTAQSESYLNVAESLNYGYAVSSDEAQQHPGVMASLAPGGVQSSNNSRKSWESFGNMNLP</sequence>
<feature type="region of interest" description="Disordered" evidence="1">
    <location>
        <begin position="577"/>
        <end position="599"/>
    </location>
</feature>